<dbReference type="Pfam" id="PF01965">
    <property type="entry name" value="DJ-1_PfpI"/>
    <property type="match status" value="1"/>
</dbReference>
<sequence>MSDIPSAKHVSLVATPDIIVGTLAGLHDVFDCFGVLGWFDESLRRHPPFTVDIVASGNGPVSLNGGLTLPRVRPLDDVEHTDMVIMPSIMVADGNWQTGRHPELVDWLIAMHEEGAELCSACSGTLLMAETGLLDGRTATMHWAYADTFRRNFPAVTLRLEKALIIEGERHELVMSGASSSWHDLALYLIARHLGTAAAQAVAKFFAFDLHTDGMAAYAVFTPPFDHGDAVIARAQRWIAQHLDCHSPVEKMAEYCETSERSFKRRFTKATGYTPIQYVQALRLNEAKRLLERTPHPIDEIAWEVGYEDPAFFRRLFKRQVGITPGAHRRKFNVPGSEQSH</sequence>
<evidence type="ECO:0000313" key="6">
    <source>
        <dbReference type="Proteomes" id="UP000653056"/>
    </source>
</evidence>
<dbReference type="PROSITE" id="PS00041">
    <property type="entry name" value="HTH_ARAC_FAMILY_1"/>
    <property type="match status" value="1"/>
</dbReference>
<dbReference type="EMBL" id="BMXS01000008">
    <property type="protein sequence ID" value="GGX92005.1"/>
    <property type="molecule type" value="Genomic_DNA"/>
</dbReference>
<dbReference type="InterPro" id="IPR020449">
    <property type="entry name" value="Tscrpt_reg_AraC-type_HTH"/>
</dbReference>
<accession>A0ABQ2YRK7</accession>
<dbReference type="Gene3D" id="1.10.10.60">
    <property type="entry name" value="Homeodomain-like"/>
    <property type="match status" value="2"/>
</dbReference>
<dbReference type="Gene3D" id="3.40.50.880">
    <property type="match status" value="1"/>
</dbReference>
<name>A0ABQ2YRK7_9GAMM</name>
<reference evidence="6" key="1">
    <citation type="journal article" date="2019" name="Int. J. Syst. Evol. Microbiol.">
        <title>The Global Catalogue of Microorganisms (GCM) 10K type strain sequencing project: providing services to taxonomists for standard genome sequencing and annotation.</title>
        <authorList>
            <consortium name="The Broad Institute Genomics Platform"/>
            <consortium name="The Broad Institute Genome Sequencing Center for Infectious Disease"/>
            <person name="Wu L."/>
            <person name="Ma J."/>
        </authorList>
    </citation>
    <scope>NUCLEOTIDE SEQUENCE [LARGE SCALE GENOMIC DNA]</scope>
    <source>
        <strain evidence="6">KCTC 22228</strain>
    </source>
</reference>
<dbReference type="SUPFAM" id="SSF52317">
    <property type="entry name" value="Class I glutamine amidotransferase-like"/>
    <property type="match status" value="1"/>
</dbReference>
<evidence type="ECO:0000259" key="4">
    <source>
        <dbReference type="PROSITE" id="PS01124"/>
    </source>
</evidence>
<dbReference type="PANTHER" id="PTHR43130:SF3">
    <property type="entry name" value="HTH-TYPE TRANSCRIPTIONAL REGULATOR RV1931C"/>
    <property type="match status" value="1"/>
</dbReference>
<dbReference type="CDD" id="cd03138">
    <property type="entry name" value="GATase1_AraC_2"/>
    <property type="match status" value="1"/>
</dbReference>
<dbReference type="Pfam" id="PF12833">
    <property type="entry name" value="HTH_18"/>
    <property type="match status" value="1"/>
</dbReference>
<evidence type="ECO:0000256" key="2">
    <source>
        <dbReference type="ARBA" id="ARBA00023125"/>
    </source>
</evidence>
<dbReference type="SMART" id="SM00342">
    <property type="entry name" value="HTH_ARAC"/>
    <property type="match status" value="1"/>
</dbReference>
<dbReference type="PRINTS" id="PR00032">
    <property type="entry name" value="HTHARAC"/>
</dbReference>
<gene>
    <name evidence="5" type="ORF">GCM10007160_19440</name>
</gene>
<feature type="domain" description="HTH araC/xylS-type" evidence="4">
    <location>
        <begin position="233"/>
        <end position="331"/>
    </location>
</feature>
<evidence type="ECO:0000313" key="5">
    <source>
        <dbReference type="EMBL" id="GGX92005.1"/>
    </source>
</evidence>
<dbReference type="InterPro" id="IPR018060">
    <property type="entry name" value="HTH_AraC"/>
</dbReference>
<evidence type="ECO:0000256" key="3">
    <source>
        <dbReference type="ARBA" id="ARBA00023163"/>
    </source>
</evidence>
<dbReference type="SUPFAM" id="SSF46689">
    <property type="entry name" value="Homeodomain-like"/>
    <property type="match status" value="2"/>
</dbReference>
<dbReference type="InterPro" id="IPR009057">
    <property type="entry name" value="Homeodomain-like_sf"/>
</dbReference>
<dbReference type="InterPro" id="IPR052158">
    <property type="entry name" value="INH-QAR"/>
</dbReference>
<protein>
    <submittedName>
        <fullName evidence="5">AraC family transcriptional regulator</fullName>
    </submittedName>
</protein>
<organism evidence="5 6">
    <name type="scientific">Litchfieldella qijiaojingensis</name>
    <dbReference type="NCBI Taxonomy" id="980347"/>
    <lineage>
        <taxon>Bacteria</taxon>
        <taxon>Pseudomonadati</taxon>
        <taxon>Pseudomonadota</taxon>
        <taxon>Gammaproteobacteria</taxon>
        <taxon>Oceanospirillales</taxon>
        <taxon>Halomonadaceae</taxon>
        <taxon>Litchfieldella</taxon>
    </lineage>
</organism>
<dbReference type="InterPro" id="IPR029062">
    <property type="entry name" value="Class_I_gatase-like"/>
</dbReference>
<dbReference type="RefSeq" id="WP_189468611.1">
    <property type="nucleotide sequence ID" value="NZ_BMXS01000008.1"/>
</dbReference>
<dbReference type="Proteomes" id="UP000653056">
    <property type="component" value="Unassembled WGS sequence"/>
</dbReference>
<keyword evidence="2" id="KW-0238">DNA-binding</keyword>
<keyword evidence="6" id="KW-1185">Reference proteome</keyword>
<dbReference type="PROSITE" id="PS01124">
    <property type="entry name" value="HTH_ARAC_FAMILY_2"/>
    <property type="match status" value="1"/>
</dbReference>
<keyword evidence="3" id="KW-0804">Transcription</keyword>
<dbReference type="InterPro" id="IPR002818">
    <property type="entry name" value="DJ-1/PfpI"/>
</dbReference>
<keyword evidence="1" id="KW-0805">Transcription regulation</keyword>
<comment type="caution">
    <text evidence="5">The sequence shown here is derived from an EMBL/GenBank/DDBJ whole genome shotgun (WGS) entry which is preliminary data.</text>
</comment>
<evidence type="ECO:0000256" key="1">
    <source>
        <dbReference type="ARBA" id="ARBA00023015"/>
    </source>
</evidence>
<dbReference type="PANTHER" id="PTHR43130">
    <property type="entry name" value="ARAC-FAMILY TRANSCRIPTIONAL REGULATOR"/>
    <property type="match status" value="1"/>
</dbReference>
<dbReference type="InterPro" id="IPR018062">
    <property type="entry name" value="HTH_AraC-typ_CS"/>
</dbReference>
<proteinExistence type="predicted"/>